<dbReference type="SUPFAM" id="SSF111369">
    <property type="entry name" value="HlyD-like secretion proteins"/>
    <property type="match status" value="1"/>
</dbReference>
<dbReference type="Proteomes" id="UP000633814">
    <property type="component" value="Unassembled WGS sequence"/>
</dbReference>
<evidence type="ECO:0000259" key="6">
    <source>
        <dbReference type="Pfam" id="PF25917"/>
    </source>
</evidence>
<feature type="coiled-coil region" evidence="4">
    <location>
        <begin position="95"/>
        <end position="153"/>
    </location>
</feature>
<dbReference type="EMBL" id="JAEINI020000002">
    <property type="protein sequence ID" value="MCB5226275.1"/>
    <property type="molecule type" value="Genomic_DNA"/>
</dbReference>
<dbReference type="PANTHER" id="PTHR30469:SF20">
    <property type="entry name" value="EFFLUX RND TRANSPORTER PERIPLASMIC ADAPTOR SUBUNIT"/>
    <property type="match status" value="1"/>
</dbReference>
<dbReference type="Pfam" id="PF25917">
    <property type="entry name" value="BSH_RND"/>
    <property type="match status" value="1"/>
</dbReference>
<comment type="similarity">
    <text evidence="2">Belongs to the membrane fusion protein (MFP) (TC 8.A.1) family.</text>
</comment>
<dbReference type="PANTHER" id="PTHR30469">
    <property type="entry name" value="MULTIDRUG RESISTANCE PROTEIN MDTA"/>
    <property type="match status" value="1"/>
</dbReference>
<evidence type="ECO:0000313" key="8">
    <source>
        <dbReference type="EMBL" id="MCB5226275.1"/>
    </source>
</evidence>
<name>A0ABS8C2B4_9ALTE</name>
<organism evidence="8 9">
    <name type="scientific">Alishewanella maricola</name>
    <dbReference type="NCBI Taxonomy" id="2795740"/>
    <lineage>
        <taxon>Bacteria</taxon>
        <taxon>Pseudomonadati</taxon>
        <taxon>Pseudomonadota</taxon>
        <taxon>Gammaproteobacteria</taxon>
        <taxon>Alteromonadales</taxon>
        <taxon>Alteromonadaceae</taxon>
        <taxon>Alishewanella</taxon>
    </lineage>
</organism>
<keyword evidence="4" id="KW-0175">Coiled coil</keyword>
<evidence type="ECO:0000256" key="4">
    <source>
        <dbReference type="SAM" id="Coils"/>
    </source>
</evidence>
<evidence type="ECO:0000256" key="2">
    <source>
        <dbReference type="ARBA" id="ARBA00009477"/>
    </source>
</evidence>
<dbReference type="Gene3D" id="2.40.50.100">
    <property type="match status" value="1"/>
</dbReference>
<feature type="signal peptide" evidence="5">
    <location>
        <begin position="1"/>
        <end position="23"/>
    </location>
</feature>
<dbReference type="InterPro" id="IPR058627">
    <property type="entry name" value="MdtA-like_C"/>
</dbReference>
<feature type="domain" description="Multidrug resistance protein MdtA-like barrel-sandwich hybrid" evidence="6">
    <location>
        <begin position="62"/>
        <end position="183"/>
    </location>
</feature>
<dbReference type="InterPro" id="IPR058625">
    <property type="entry name" value="MdtA-like_BSH"/>
</dbReference>
<evidence type="ECO:0000256" key="1">
    <source>
        <dbReference type="ARBA" id="ARBA00004196"/>
    </source>
</evidence>
<gene>
    <name evidence="8" type="ORF">JAO78_005560</name>
</gene>
<dbReference type="InterPro" id="IPR006143">
    <property type="entry name" value="RND_pump_MFP"/>
</dbReference>
<comment type="subcellular location">
    <subcellularLocation>
        <location evidence="1">Cell envelope</location>
    </subcellularLocation>
</comment>
<dbReference type="Gene3D" id="1.10.287.470">
    <property type="entry name" value="Helix hairpin bin"/>
    <property type="match status" value="1"/>
</dbReference>
<proteinExistence type="inferred from homology"/>
<dbReference type="Pfam" id="PF25967">
    <property type="entry name" value="RND-MFP_C"/>
    <property type="match status" value="1"/>
</dbReference>
<reference evidence="8 9" key="1">
    <citation type="submission" date="2021-10" db="EMBL/GenBank/DDBJ databases">
        <title>Alishewanella koreense sp. nov. isolated from seawater of southwestern coast in South Korea and the proposal for the reclassification of Rheinheimera perlucida and Rheinheimera tuosuensis as Arsukibacterium perlucida and Arsukibacterium tuosuensis.</title>
        <authorList>
            <person name="Kim K.H."/>
            <person name="Ruan W."/>
            <person name="Kim K.R."/>
            <person name="Baek J.H."/>
            <person name="Jeon C.O."/>
        </authorList>
    </citation>
    <scope>NUCLEOTIDE SEQUENCE [LARGE SCALE GENOMIC DNA]</scope>
    <source>
        <strain evidence="8 9">16-MA</strain>
    </source>
</reference>
<evidence type="ECO:0000313" key="9">
    <source>
        <dbReference type="Proteomes" id="UP000633814"/>
    </source>
</evidence>
<comment type="caution">
    <text evidence="8">The sequence shown here is derived from an EMBL/GenBank/DDBJ whole genome shotgun (WGS) entry which is preliminary data.</text>
</comment>
<evidence type="ECO:0000256" key="5">
    <source>
        <dbReference type="SAM" id="SignalP"/>
    </source>
</evidence>
<accession>A0ABS8C2B4</accession>
<evidence type="ECO:0000259" key="7">
    <source>
        <dbReference type="Pfam" id="PF25967"/>
    </source>
</evidence>
<dbReference type="NCBIfam" id="TIGR01730">
    <property type="entry name" value="RND_mfp"/>
    <property type="match status" value="1"/>
</dbReference>
<keyword evidence="5" id="KW-0732">Signal</keyword>
<dbReference type="Gene3D" id="2.40.420.20">
    <property type="match status" value="1"/>
</dbReference>
<feature type="chain" id="PRO_5047134481" evidence="5">
    <location>
        <begin position="24"/>
        <end position="352"/>
    </location>
</feature>
<dbReference type="RefSeq" id="WP_226750358.1">
    <property type="nucleotide sequence ID" value="NZ_JAEINI020000002.1"/>
</dbReference>
<sequence length="352" mass="38938">MNRPSFTLISSVLSLLIFLSACSDSVSQESATTLTTVKLYTVSGDEHANSRSFIGRIDAVSTVDLAFQVGGRVTALPVQQGEIIPAGELLAALDNTDYQLAVQQAEVQLAQAQRDLERAKPLRKQGILTPSAFDQLQTNFDIAQVALQNAERNSQYTQLNAPFDALVTRRLIERYSTVTAGTPILRVQNVSELRVHINVPEQMMRQVQDKADYAVYVKLSDDNASLHPLTYREHATEVDVVTQTYQVSFAMPRLAGENLLPGMTVTVVTENNAAQNNMLIPVSALDTSTPEQFHVWIYQAETQQVSRQPIQVSRIHQQQVEVLSGLKAGDQVVSAGIYHLQDGQVVRPFEKY</sequence>
<keyword evidence="3" id="KW-0813">Transport</keyword>
<protein>
    <submittedName>
        <fullName evidence="8">Efflux RND transporter periplasmic adaptor subunit</fullName>
    </submittedName>
</protein>
<dbReference type="Gene3D" id="2.40.30.170">
    <property type="match status" value="1"/>
</dbReference>
<evidence type="ECO:0000256" key="3">
    <source>
        <dbReference type="ARBA" id="ARBA00022448"/>
    </source>
</evidence>
<keyword evidence="9" id="KW-1185">Reference proteome</keyword>
<dbReference type="PROSITE" id="PS51257">
    <property type="entry name" value="PROKAR_LIPOPROTEIN"/>
    <property type="match status" value="1"/>
</dbReference>
<feature type="domain" description="Multidrug resistance protein MdtA-like C-terminal permuted SH3" evidence="7">
    <location>
        <begin position="276"/>
        <end position="337"/>
    </location>
</feature>